<dbReference type="AlphaFoldDB" id="A0A5B7GZ99"/>
<gene>
    <name evidence="1" type="ORF">E2C01_057155</name>
</gene>
<evidence type="ECO:0000313" key="1">
    <source>
        <dbReference type="EMBL" id="MPC63063.1"/>
    </source>
</evidence>
<dbReference type="Proteomes" id="UP000324222">
    <property type="component" value="Unassembled WGS sequence"/>
</dbReference>
<dbReference type="EMBL" id="VSRR010020374">
    <property type="protein sequence ID" value="MPC63063.1"/>
    <property type="molecule type" value="Genomic_DNA"/>
</dbReference>
<name>A0A5B7GZ99_PORTR</name>
<organism evidence="1 2">
    <name type="scientific">Portunus trituberculatus</name>
    <name type="common">Swimming crab</name>
    <name type="synonym">Neptunus trituberculatus</name>
    <dbReference type="NCBI Taxonomy" id="210409"/>
    <lineage>
        <taxon>Eukaryota</taxon>
        <taxon>Metazoa</taxon>
        <taxon>Ecdysozoa</taxon>
        <taxon>Arthropoda</taxon>
        <taxon>Crustacea</taxon>
        <taxon>Multicrustacea</taxon>
        <taxon>Malacostraca</taxon>
        <taxon>Eumalacostraca</taxon>
        <taxon>Eucarida</taxon>
        <taxon>Decapoda</taxon>
        <taxon>Pleocyemata</taxon>
        <taxon>Brachyura</taxon>
        <taxon>Eubrachyura</taxon>
        <taxon>Portunoidea</taxon>
        <taxon>Portunidae</taxon>
        <taxon>Portuninae</taxon>
        <taxon>Portunus</taxon>
    </lineage>
</organism>
<keyword evidence="2" id="KW-1185">Reference proteome</keyword>
<sequence length="110" mass="12655">MDSYEHESAILVTYFIQSHHQYEERVKTFLNVIQSKLDVSNALRESGRSESGWRDSSGRRRRRSMMGQLLVVELSLWLRGGGCWNDSRLSIRFPTASILSLIQHSISSVL</sequence>
<comment type="caution">
    <text evidence="1">The sequence shown here is derived from an EMBL/GenBank/DDBJ whole genome shotgun (WGS) entry which is preliminary data.</text>
</comment>
<evidence type="ECO:0000313" key="2">
    <source>
        <dbReference type="Proteomes" id="UP000324222"/>
    </source>
</evidence>
<proteinExistence type="predicted"/>
<protein>
    <submittedName>
        <fullName evidence="1">Uncharacterized protein</fullName>
    </submittedName>
</protein>
<accession>A0A5B7GZ99</accession>
<reference evidence="1 2" key="1">
    <citation type="submission" date="2019-05" db="EMBL/GenBank/DDBJ databases">
        <title>Another draft genome of Portunus trituberculatus and its Hox gene families provides insights of decapod evolution.</title>
        <authorList>
            <person name="Jeong J.-H."/>
            <person name="Song I."/>
            <person name="Kim S."/>
            <person name="Choi T."/>
            <person name="Kim D."/>
            <person name="Ryu S."/>
            <person name="Kim W."/>
        </authorList>
    </citation>
    <scope>NUCLEOTIDE SEQUENCE [LARGE SCALE GENOMIC DNA]</scope>
    <source>
        <tissue evidence="1">Muscle</tissue>
    </source>
</reference>